<name>A0AA96LGY0_9BACL</name>
<dbReference type="EMBL" id="CP130318">
    <property type="protein sequence ID" value="WNQ11282.1"/>
    <property type="molecule type" value="Genomic_DNA"/>
</dbReference>
<dbReference type="RefSeq" id="WP_315605058.1">
    <property type="nucleotide sequence ID" value="NZ_CP130318.1"/>
</dbReference>
<keyword evidence="2" id="KW-1185">Reference proteome</keyword>
<organism evidence="1 2">
    <name type="scientific">Paenibacillus aurantius</name>
    <dbReference type="NCBI Taxonomy" id="2918900"/>
    <lineage>
        <taxon>Bacteria</taxon>
        <taxon>Bacillati</taxon>
        <taxon>Bacillota</taxon>
        <taxon>Bacilli</taxon>
        <taxon>Bacillales</taxon>
        <taxon>Paenibacillaceae</taxon>
        <taxon>Paenibacillus</taxon>
    </lineage>
</organism>
<dbReference type="InterPro" id="IPR015943">
    <property type="entry name" value="WD40/YVTN_repeat-like_dom_sf"/>
</dbReference>
<dbReference type="Proteomes" id="UP001305702">
    <property type="component" value="Chromosome"/>
</dbReference>
<dbReference type="KEGG" id="paun:MJA45_27405"/>
<evidence type="ECO:0000313" key="2">
    <source>
        <dbReference type="Proteomes" id="UP001305702"/>
    </source>
</evidence>
<dbReference type="Pfam" id="PF20138">
    <property type="entry name" value="DUF6528"/>
    <property type="match status" value="1"/>
</dbReference>
<dbReference type="AlphaFoldDB" id="A0AA96LGY0"/>
<reference evidence="1 2" key="1">
    <citation type="submission" date="2022-02" db="EMBL/GenBank/DDBJ databases">
        <title>Paenibacillus sp. MBLB1776 Whole Genome Shotgun Sequencing.</title>
        <authorList>
            <person name="Hwang C.Y."/>
            <person name="Cho E.-S."/>
            <person name="Seo M.-J."/>
        </authorList>
    </citation>
    <scope>NUCLEOTIDE SEQUENCE [LARGE SCALE GENOMIC DNA]</scope>
    <source>
        <strain evidence="1 2">MBLB1776</strain>
    </source>
</reference>
<dbReference type="InterPro" id="IPR045383">
    <property type="entry name" value="DUF6528"/>
</dbReference>
<protein>
    <submittedName>
        <fullName evidence="1">DUF6528 family protein</fullName>
    </submittedName>
</protein>
<accession>A0AA96LGY0</accession>
<sequence>MAADYPIAVTDQASKRIIVLDSDTTNILWEWSPEGEDGSETPGWGLPSDVKLRDHESYGGLCLVVTDSYGLAAIVPYSSRKTMSWSLVVGGNPHAAELLPDGNLAVAASDGGWVRVYTSSQGSNSTAYAEFPLPGAHGVLWDPERKLLWAVGDDRLAAFSVGGAPHAPVLSRVQEKKLPTLWGHDLSPVFGDTDLLWVTTNSGVYQYKKSTGTWSSRYPGSEQANRGFVKSMGNQPTGAIIQTVPKEGALYAWGTDTADLFLPDRKLVLPETSVYKARIWSPHYQ</sequence>
<dbReference type="SUPFAM" id="SSF101898">
    <property type="entry name" value="NHL repeat"/>
    <property type="match status" value="1"/>
</dbReference>
<dbReference type="Gene3D" id="2.130.10.10">
    <property type="entry name" value="YVTN repeat-like/Quinoprotein amine dehydrogenase"/>
    <property type="match status" value="1"/>
</dbReference>
<proteinExistence type="predicted"/>
<evidence type="ECO:0000313" key="1">
    <source>
        <dbReference type="EMBL" id="WNQ11282.1"/>
    </source>
</evidence>
<gene>
    <name evidence="1" type="ORF">MJA45_27405</name>
</gene>